<protein>
    <submittedName>
        <fullName evidence="1">Uncharacterized protein</fullName>
    </submittedName>
</protein>
<sequence>MSGITLNDFLSVTRWTPAELAAQIDRNPDDVEWWLNNQEHVPERLTVWMSQIVDAFRSNPAPKGYAMERSEGCIFNDDPSITVVCSVCRFAATCTASRIIRN</sequence>
<gene>
    <name evidence="1" type="ORF">FXF46_10915</name>
</gene>
<dbReference type="EMBL" id="CP043043">
    <property type="protein sequence ID" value="QEH96756.1"/>
    <property type="molecule type" value="Genomic_DNA"/>
</dbReference>
<organism evidence="1 2">
    <name type="scientific">Gluconobacter thailandicus</name>
    <dbReference type="NCBI Taxonomy" id="257438"/>
    <lineage>
        <taxon>Bacteria</taxon>
        <taxon>Pseudomonadati</taxon>
        <taxon>Pseudomonadota</taxon>
        <taxon>Alphaproteobacteria</taxon>
        <taxon>Acetobacterales</taxon>
        <taxon>Acetobacteraceae</taxon>
        <taxon>Gluconobacter</taxon>
    </lineage>
</organism>
<dbReference type="RefSeq" id="WP_007282185.1">
    <property type="nucleotide sequence ID" value="NZ_CP043043.1"/>
</dbReference>
<proteinExistence type="predicted"/>
<reference evidence="1 2" key="1">
    <citation type="submission" date="2019-08" db="EMBL/GenBank/DDBJ databases">
        <title>Gluconobacter frateurii HD924 genome.</title>
        <authorList>
            <person name="Liu Y."/>
            <person name="Zhang P."/>
        </authorList>
    </citation>
    <scope>NUCLEOTIDE SEQUENCE [LARGE SCALE GENOMIC DNA]</scope>
    <source>
        <strain evidence="1 2">HD924</strain>
    </source>
</reference>
<evidence type="ECO:0000313" key="1">
    <source>
        <dbReference type="EMBL" id="QEH96756.1"/>
    </source>
</evidence>
<dbReference type="Proteomes" id="UP000323560">
    <property type="component" value="Chromosome"/>
</dbReference>
<accession>A0AAJ0VI10</accession>
<dbReference type="KEGG" id="gti:FXF46_10915"/>
<name>A0AAJ0VI10_GLUTH</name>
<evidence type="ECO:0000313" key="2">
    <source>
        <dbReference type="Proteomes" id="UP000323560"/>
    </source>
</evidence>
<dbReference type="AlphaFoldDB" id="A0AAJ0VI10"/>